<keyword evidence="2" id="KW-0175">Coiled coil</keyword>
<dbReference type="SUPFAM" id="SSF48452">
    <property type="entry name" value="TPR-like"/>
    <property type="match status" value="2"/>
</dbReference>
<dbReference type="Gene3D" id="1.10.10.10">
    <property type="entry name" value="Winged helix-like DNA-binding domain superfamily/Winged helix DNA-binding domain"/>
    <property type="match status" value="1"/>
</dbReference>
<dbReference type="EMBL" id="JBHMEZ010000001">
    <property type="protein sequence ID" value="MFB9051760.1"/>
    <property type="molecule type" value="Genomic_DNA"/>
</dbReference>
<dbReference type="PROSITE" id="PS50005">
    <property type="entry name" value="TPR"/>
    <property type="match status" value="1"/>
</dbReference>
<proteinExistence type="predicted"/>
<evidence type="ECO:0000313" key="6">
    <source>
        <dbReference type="Proteomes" id="UP001589605"/>
    </source>
</evidence>
<keyword evidence="1" id="KW-0802">TPR repeat</keyword>
<dbReference type="Pfam" id="PF13181">
    <property type="entry name" value="TPR_8"/>
    <property type="match status" value="1"/>
</dbReference>
<dbReference type="InterPro" id="IPR019734">
    <property type="entry name" value="TPR_rpt"/>
</dbReference>
<keyword evidence="3" id="KW-0812">Transmembrane</keyword>
<dbReference type="RefSeq" id="WP_382380484.1">
    <property type="nucleotide sequence ID" value="NZ_JBHMEZ010000001.1"/>
</dbReference>
<dbReference type="Pfam" id="PF13424">
    <property type="entry name" value="TPR_12"/>
    <property type="match status" value="1"/>
</dbReference>
<reference evidence="5 6" key="1">
    <citation type="submission" date="2024-09" db="EMBL/GenBank/DDBJ databases">
        <authorList>
            <person name="Sun Q."/>
            <person name="Mori K."/>
        </authorList>
    </citation>
    <scope>NUCLEOTIDE SEQUENCE [LARGE SCALE GENOMIC DNA]</scope>
    <source>
        <strain evidence="5 6">CECT 8286</strain>
    </source>
</reference>
<keyword evidence="6" id="KW-1185">Reference proteome</keyword>
<dbReference type="Gene3D" id="1.25.40.10">
    <property type="entry name" value="Tetratricopeptide repeat domain"/>
    <property type="match status" value="2"/>
</dbReference>
<evidence type="ECO:0000256" key="1">
    <source>
        <dbReference type="PROSITE-ProRule" id="PRU00339"/>
    </source>
</evidence>
<accession>A0ABV5EX41</accession>
<keyword evidence="3" id="KW-0472">Membrane</keyword>
<dbReference type="InterPro" id="IPR036388">
    <property type="entry name" value="WH-like_DNA-bd_sf"/>
</dbReference>
<dbReference type="InterPro" id="IPR000792">
    <property type="entry name" value="Tscrpt_reg_LuxR_C"/>
</dbReference>
<protein>
    <submittedName>
        <fullName evidence="5">Tetratricopeptide repeat protein</fullName>
    </submittedName>
</protein>
<dbReference type="SUPFAM" id="SSF46894">
    <property type="entry name" value="C-terminal effector domain of the bipartite response regulators"/>
    <property type="match status" value="1"/>
</dbReference>
<feature type="transmembrane region" description="Helical" evidence="3">
    <location>
        <begin position="342"/>
        <end position="361"/>
    </location>
</feature>
<feature type="repeat" description="TPR" evidence="1">
    <location>
        <begin position="189"/>
        <end position="222"/>
    </location>
</feature>
<feature type="coiled-coil region" evidence="2">
    <location>
        <begin position="364"/>
        <end position="396"/>
    </location>
</feature>
<gene>
    <name evidence="5" type="ORF">ACFFVB_01600</name>
</gene>
<sequence>MISFKTSPKFIRITFCNPIHFLYVFAFVFFNTEISAQESPNNSRRNIDSVFTELNELLDKAEYDENREALISSHIQLANFYEHLGIENEAIKHYHDALEKHNQADTTAIYIGNKMSSIYLSLKQYKNATSYLTKSLAIAEQIDFKKGKAICYGLLGSVAEKESNYNLALKNQEESLSIFKTLTDSTGLAITYENIGSIYEDLGQFENALNYFLKAKTYSKSIPSYIKINILNNIGDAHRKMMKPNEALPYSLLALEKSKTSKNTHQEESALKDLALNYADLGDYKIAFDYMLKYKDLNEKQIESQNAELVSSLQILYEVEEREAQVKLLNTQHEVDTIRQNIILLSCAFLILLLLGWFLYFRKRKKQQSKIQHYKNELLQANLEKKIQEEANLQREIDIKISALTNYSLHLSHKNKMISDISRTLINIKDRNTVLIKSKLEALIKEINLDLSQEQEWTEFISYFEQINPHFFQSLKNEVTKELTPSELRLCMLLKLNLSSKDIASILRITPDSVRIARYRVRKKLRIDSKEDLQTFLLDL</sequence>
<dbReference type="PANTHER" id="PTHR10098">
    <property type="entry name" value="RAPSYN-RELATED"/>
    <property type="match status" value="1"/>
</dbReference>
<evidence type="ECO:0000256" key="2">
    <source>
        <dbReference type="SAM" id="Coils"/>
    </source>
</evidence>
<evidence type="ECO:0000313" key="5">
    <source>
        <dbReference type="EMBL" id="MFB9051760.1"/>
    </source>
</evidence>
<comment type="caution">
    <text evidence="5">The sequence shown here is derived from an EMBL/GenBank/DDBJ whole genome shotgun (WGS) entry which is preliminary data.</text>
</comment>
<feature type="domain" description="HTH luxR-type" evidence="4">
    <location>
        <begin position="480"/>
        <end position="537"/>
    </location>
</feature>
<dbReference type="SMART" id="SM00028">
    <property type="entry name" value="TPR"/>
    <property type="match status" value="5"/>
</dbReference>
<organism evidence="5 6">
    <name type="scientific">Formosa undariae</name>
    <dbReference type="NCBI Taxonomy" id="1325436"/>
    <lineage>
        <taxon>Bacteria</taxon>
        <taxon>Pseudomonadati</taxon>
        <taxon>Bacteroidota</taxon>
        <taxon>Flavobacteriia</taxon>
        <taxon>Flavobacteriales</taxon>
        <taxon>Flavobacteriaceae</taxon>
        <taxon>Formosa</taxon>
    </lineage>
</organism>
<name>A0ABV5EX41_9FLAO</name>
<dbReference type="SMART" id="SM00421">
    <property type="entry name" value="HTH_LUXR"/>
    <property type="match status" value="1"/>
</dbReference>
<dbReference type="Proteomes" id="UP001589605">
    <property type="component" value="Unassembled WGS sequence"/>
</dbReference>
<evidence type="ECO:0000259" key="4">
    <source>
        <dbReference type="SMART" id="SM00421"/>
    </source>
</evidence>
<dbReference type="InterPro" id="IPR011990">
    <property type="entry name" value="TPR-like_helical_dom_sf"/>
</dbReference>
<keyword evidence="3" id="KW-1133">Transmembrane helix</keyword>
<dbReference type="InterPro" id="IPR016032">
    <property type="entry name" value="Sig_transdc_resp-reg_C-effctor"/>
</dbReference>
<evidence type="ECO:0000256" key="3">
    <source>
        <dbReference type="SAM" id="Phobius"/>
    </source>
</evidence>